<dbReference type="AlphaFoldDB" id="X0GJX6"/>
<evidence type="ECO:0000256" key="1">
    <source>
        <dbReference type="SAM" id="MobiDB-lite"/>
    </source>
</evidence>
<reference evidence="2" key="1">
    <citation type="submission" date="2011-11" db="EMBL/GenBank/DDBJ databases">
        <title>The Genome Sequence of Fusarium oxysporum PHW808.</title>
        <authorList>
            <consortium name="The Broad Institute Genome Sequencing Platform"/>
            <person name="Ma L.-J."/>
            <person name="Gale L.R."/>
            <person name="Schwartz D.C."/>
            <person name="Zhou S."/>
            <person name="Corby-Kistler H."/>
            <person name="Young S.K."/>
            <person name="Zeng Q."/>
            <person name="Gargeya S."/>
            <person name="Fitzgerald M."/>
            <person name="Haas B."/>
            <person name="Abouelleil A."/>
            <person name="Alvarado L."/>
            <person name="Arachchi H.M."/>
            <person name="Berlin A."/>
            <person name="Brown A."/>
            <person name="Chapman S.B."/>
            <person name="Chen Z."/>
            <person name="Dunbar C."/>
            <person name="Freedman E."/>
            <person name="Gearin G."/>
            <person name="Goldberg J."/>
            <person name="Griggs A."/>
            <person name="Gujja S."/>
            <person name="Heiman D."/>
            <person name="Howarth C."/>
            <person name="Larson L."/>
            <person name="Lui A."/>
            <person name="MacDonald P.J.P."/>
            <person name="Montmayeur A."/>
            <person name="Murphy C."/>
            <person name="Neiman D."/>
            <person name="Pearson M."/>
            <person name="Priest M."/>
            <person name="Roberts A."/>
            <person name="Saif S."/>
            <person name="Shea T."/>
            <person name="Shenoy N."/>
            <person name="Sisk P."/>
            <person name="Stolte C."/>
            <person name="Sykes S."/>
            <person name="Wortman J."/>
            <person name="Nusbaum C."/>
            <person name="Birren B."/>
        </authorList>
    </citation>
    <scope>NUCLEOTIDE SEQUENCE [LARGE SCALE GENOMIC DNA]</scope>
    <source>
        <strain evidence="2">54008</strain>
    </source>
</reference>
<feature type="region of interest" description="Disordered" evidence="1">
    <location>
        <begin position="1"/>
        <end position="28"/>
    </location>
</feature>
<sequence>MLQSESPPSSENDPRCHARSPSPSCGTATKRFFLQLRVNHT</sequence>
<evidence type="ECO:0000313" key="2">
    <source>
        <dbReference type="EMBL" id="EXL63613.1"/>
    </source>
</evidence>
<dbReference type="Proteomes" id="UP000030676">
    <property type="component" value="Unassembled WGS sequence"/>
</dbReference>
<protein>
    <submittedName>
        <fullName evidence="2">Uncharacterized protein</fullName>
    </submittedName>
</protein>
<reference evidence="2" key="2">
    <citation type="submission" date="2014-03" db="EMBL/GenBank/DDBJ databases">
        <title>The Genome Annotation of Fusarium oxysporum PHW808.</title>
        <authorList>
            <consortium name="The Broad Institute Genomics Platform"/>
            <person name="Ma L.-J."/>
            <person name="Corby-Kistler H."/>
            <person name="Broz K."/>
            <person name="Gale L.R."/>
            <person name="Jonkers W."/>
            <person name="O'Donnell K."/>
            <person name="Ploetz R."/>
            <person name="Steinberg C."/>
            <person name="Schwartz D.C."/>
            <person name="VanEtten H."/>
            <person name="Zhou S."/>
            <person name="Young S.K."/>
            <person name="Zeng Q."/>
            <person name="Gargeya S."/>
            <person name="Fitzgerald M."/>
            <person name="Abouelleil A."/>
            <person name="Alvarado L."/>
            <person name="Chapman S.B."/>
            <person name="Gainer-Dewar J."/>
            <person name="Goldberg J."/>
            <person name="Griggs A."/>
            <person name="Gujja S."/>
            <person name="Hansen M."/>
            <person name="Howarth C."/>
            <person name="Imamovic A."/>
            <person name="Ireland A."/>
            <person name="Larimer J."/>
            <person name="McCowan C."/>
            <person name="Murphy C."/>
            <person name="Pearson M."/>
            <person name="Poon T.W."/>
            <person name="Priest M."/>
            <person name="Roberts A."/>
            <person name="Saif S."/>
            <person name="Shea T."/>
            <person name="Sykes S."/>
            <person name="Wortman J."/>
            <person name="Nusbaum C."/>
            <person name="Birren B."/>
        </authorList>
    </citation>
    <scope>NUCLEOTIDE SEQUENCE</scope>
    <source>
        <strain evidence="2">54008</strain>
    </source>
</reference>
<proteinExistence type="predicted"/>
<feature type="compositionally biased region" description="Polar residues" evidence="1">
    <location>
        <begin position="1"/>
        <end position="11"/>
    </location>
</feature>
<dbReference type="EMBL" id="KK035001">
    <property type="protein sequence ID" value="EXL63613.1"/>
    <property type="molecule type" value="Genomic_DNA"/>
</dbReference>
<accession>X0GJX6</accession>
<name>X0GJX6_FUSOX</name>
<dbReference type="HOGENOM" id="CLU_3279546_0_0_1"/>
<gene>
    <name evidence="2" type="ORF">FOPG_20113</name>
</gene>
<organism evidence="2">
    <name type="scientific">Fusarium oxysporum f. sp. conglutinans race 2 54008</name>
    <dbReference type="NCBI Taxonomy" id="1089457"/>
    <lineage>
        <taxon>Eukaryota</taxon>
        <taxon>Fungi</taxon>
        <taxon>Dikarya</taxon>
        <taxon>Ascomycota</taxon>
        <taxon>Pezizomycotina</taxon>
        <taxon>Sordariomycetes</taxon>
        <taxon>Hypocreomycetidae</taxon>
        <taxon>Hypocreales</taxon>
        <taxon>Nectriaceae</taxon>
        <taxon>Fusarium</taxon>
        <taxon>Fusarium oxysporum species complex</taxon>
    </lineage>
</organism>